<gene>
    <name evidence="2" type="ORF">CLV80_11620</name>
</gene>
<keyword evidence="2" id="KW-0808">Transferase</keyword>
<evidence type="ECO:0000313" key="3">
    <source>
        <dbReference type="Proteomes" id="UP000238007"/>
    </source>
</evidence>
<sequence>MKQIASGKRGRVYDLGDGQIAKYYVPDAPDTALEREVLAARLAHDHGVPTPKVLSVDRDIAQGRVVFEYVSGVAVSWYVLKRPWRLFWASREMARCLANLHTIPDTQTPNLKTEMCKEIDSLSCLTSDTKKEILDQINQFSGPERLCHFDYHSSNVMVSDGACVVIDWGAARSGPPLADLTQTCVINRVDSFPDGTGALMRLVIRALRWLHIELLIAFYSHYSQDHSYASVRRGIRAWQRPIAAARLADDIAYERTALLRLVNSRTSSL</sequence>
<dbReference type="InterPro" id="IPR011009">
    <property type="entry name" value="Kinase-like_dom_sf"/>
</dbReference>
<accession>A0A2T0VTP4</accession>
<feature type="domain" description="Aminoglycoside phosphotransferase" evidence="1">
    <location>
        <begin position="2"/>
        <end position="187"/>
    </location>
</feature>
<reference evidence="2 3" key="1">
    <citation type="submission" date="2018-03" db="EMBL/GenBank/DDBJ databases">
        <title>Genomic Encyclopedia of Archaeal and Bacterial Type Strains, Phase II (KMG-II): from individual species to whole genera.</title>
        <authorList>
            <person name="Goeker M."/>
        </authorList>
    </citation>
    <scope>NUCLEOTIDE SEQUENCE [LARGE SCALE GENOMIC DNA]</scope>
    <source>
        <strain evidence="2 3">DSM 101533</strain>
    </source>
</reference>
<dbReference type="SUPFAM" id="SSF56112">
    <property type="entry name" value="Protein kinase-like (PK-like)"/>
    <property type="match status" value="1"/>
</dbReference>
<organism evidence="2 3">
    <name type="scientific">Yoonia maritima</name>
    <dbReference type="NCBI Taxonomy" id="1435347"/>
    <lineage>
        <taxon>Bacteria</taxon>
        <taxon>Pseudomonadati</taxon>
        <taxon>Pseudomonadota</taxon>
        <taxon>Alphaproteobacteria</taxon>
        <taxon>Rhodobacterales</taxon>
        <taxon>Paracoccaceae</taxon>
        <taxon>Yoonia</taxon>
    </lineage>
</organism>
<dbReference type="Gene3D" id="3.90.1200.10">
    <property type="match status" value="1"/>
</dbReference>
<dbReference type="GO" id="GO:0016740">
    <property type="term" value="F:transferase activity"/>
    <property type="evidence" value="ECO:0007669"/>
    <property type="project" value="UniProtKB-KW"/>
</dbReference>
<dbReference type="Pfam" id="PF01636">
    <property type="entry name" value="APH"/>
    <property type="match status" value="1"/>
</dbReference>
<dbReference type="InterPro" id="IPR051678">
    <property type="entry name" value="AGP_Transferase"/>
</dbReference>
<dbReference type="EMBL" id="PVTP01000016">
    <property type="protein sequence ID" value="PRY74638.1"/>
    <property type="molecule type" value="Genomic_DNA"/>
</dbReference>
<dbReference type="AlphaFoldDB" id="A0A2T0VTP4"/>
<keyword evidence="3" id="KW-1185">Reference proteome</keyword>
<dbReference type="RefSeq" id="WP_165793416.1">
    <property type="nucleotide sequence ID" value="NZ_PVTP01000016.1"/>
</dbReference>
<comment type="caution">
    <text evidence="2">The sequence shown here is derived from an EMBL/GenBank/DDBJ whole genome shotgun (WGS) entry which is preliminary data.</text>
</comment>
<dbReference type="PANTHER" id="PTHR21310:SF40">
    <property type="entry name" value="AMINOGLYCOSIDE PHOSPHOTRANSFERASE DOMAIN-CONTAINING PROTEIN-RELATED"/>
    <property type="match status" value="1"/>
</dbReference>
<dbReference type="PANTHER" id="PTHR21310">
    <property type="entry name" value="AMINOGLYCOSIDE PHOSPHOTRANSFERASE-RELATED-RELATED"/>
    <property type="match status" value="1"/>
</dbReference>
<evidence type="ECO:0000259" key="1">
    <source>
        <dbReference type="Pfam" id="PF01636"/>
    </source>
</evidence>
<dbReference type="Proteomes" id="UP000238007">
    <property type="component" value="Unassembled WGS sequence"/>
</dbReference>
<name>A0A2T0VTP4_9RHOB</name>
<dbReference type="InterPro" id="IPR002575">
    <property type="entry name" value="Aminoglycoside_PTrfase"/>
</dbReference>
<evidence type="ECO:0000313" key="2">
    <source>
        <dbReference type="EMBL" id="PRY74638.1"/>
    </source>
</evidence>
<proteinExistence type="predicted"/>
<protein>
    <submittedName>
        <fullName evidence="2">Phosphotransferase family enzyme</fullName>
    </submittedName>
</protein>